<accession>A0A1G7XB65</accession>
<proteinExistence type="inferred from homology"/>
<dbReference type="AlphaFoldDB" id="A0A1G7XB65"/>
<dbReference type="Gene3D" id="3.30.920.30">
    <property type="entry name" value="Hypothetical protein"/>
    <property type="match status" value="1"/>
</dbReference>
<dbReference type="STRING" id="659014.SAMN04487996_123108"/>
<comment type="similarity">
    <text evidence="1">Belongs to the HicA mRNA interferase family.</text>
</comment>
<dbReference type="InterPro" id="IPR012933">
    <property type="entry name" value="HicA_mRNA_interferase"/>
</dbReference>
<dbReference type="GO" id="GO:0003729">
    <property type="term" value="F:mRNA binding"/>
    <property type="evidence" value="ECO:0007669"/>
    <property type="project" value="InterPro"/>
</dbReference>
<dbReference type="Pfam" id="PF07927">
    <property type="entry name" value="HicA_toxin"/>
    <property type="match status" value="1"/>
</dbReference>
<evidence type="ECO:0000256" key="4">
    <source>
        <dbReference type="ARBA" id="ARBA00022759"/>
    </source>
</evidence>
<dbReference type="GO" id="GO:0016787">
    <property type="term" value="F:hydrolase activity"/>
    <property type="evidence" value="ECO:0007669"/>
    <property type="project" value="UniProtKB-KW"/>
</dbReference>
<evidence type="ECO:0000256" key="5">
    <source>
        <dbReference type="ARBA" id="ARBA00022801"/>
    </source>
</evidence>
<keyword evidence="3" id="KW-0540">Nuclease</keyword>
<keyword evidence="7" id="KW-0346">Stress response</keyword>
<keyword evidence="6" id="KW-0694">RNA-binding</keyword>
<protein>
    <submittedName>
        <fullName evidence="8">Predicted RNA binding protein YcfA, dsRBD-like fold, HicA-like mRNA interferase family</fullName>
    </submittedName>
</protein>
<evidence type="ECO:0000256" key="3">
    <source>
        <dbReference type="ARBA" id="ARBA00022722"/>
    </source>
</evidence>
<sequence length="61" mass="6823">MNAKELIKLLEQNGWYEARCRGSHRIFKHPELPQAIPVAFHGSKDIPSGTLNKILKAAGLK</sequence>
<evidence type="ECO:0000256" key="1">
    <source>
        <dbReference type="ARBA" id="ARBA00006620"/>
    </source>
</evidence>
<organism evidence="8 9">
    <name type="scientific">Dyadobacter soli</name>
    <dbReference type="NCBI Taxonomy" id="659014"/>
    <lineage>
        <taxon>Bacteria</taxon>
        <taxon>Pseudomonadati</taxon>
        <taxon>Bacteroidota</taxon>
        <taxon>Cytophagia</taxon>
        <taxon>Cytophagales</taxon>
        <taxon>Spirosomataceae</taxon>
        <taxon>Dyadobacter</taxon>
    </lineage>
</organism>
<dbReference type="InterPro" id="IPR038570">
    <property type="entry name" value="HicA_sf"/>
</dbReference>
<evidence type="ECO:0000256" key="2">
    <source>
        <dbReference type="ARBA" id="ARBA00022649"/>
    </source>
</evidence>
<dbReference type="OrthoDB" id="9798547at2"/>
<dbReference type="Proteomes" id="UP000198748">
    <property type="component" value="Unassembled WGS sequence"/>
</dbReference>
<dbReference type="PANTHER" id="PTHR34873:SF3">
    <property type="entry name" value="ADDICTION MODULE TOXIN, HICA FAMILY"/>
    <property type="match status" value="1"/>
</dbReference>
<evidence type="ECO:0000313" key="8">
    <source>
        <dbReference type="EMBL" id="SDG81469.1"/>
    </source>
</evidence>
<reference evidence="9" key="1">
    <citation type="submission" date="2016-10" db="EMBL/GenBank/DDBJ databases">
        <authorList>
            <person name="Varghese N."/>
            <person name="Submissions S."/>
        </authorList>
    </citation>
    <scope>NUCLEOTIDE SEQUENCE [LARGE SCALE GENOMIC DNA]</scope>
    <source>
        <strain evidence="9">DSM 25329</strain>
    </source>
</reference>
<keyword evidence="9" id="KW-1185">Reference proteome</keyword>
<dbReference type="RefSeq" id="WP_090156896.1">
    <property type="nucleotide sequence ID" value="NZ_FNAN01000023.1"/>
</dbReference>
<keyword evidence="2" id="KW-1277">Toxin-antitoxin system</keyword>
<evidence type="ECO:0000256" key="7">
    <source>
        <dbReference type="ARBA" id="ARBA00023016"/>
    </source>
</evidence>
<gene>
    <name evidence="8" type="ORF">SAMN04487996_123108</name>
</gene>
<dbReference type="EMBL" id="FNAN01000023">
    <property type="protein sequence ID" value="SDG81469.1"/>
    <property type="molecule type" value="Genomic_DNA"/>
</dbReference>
<evidence type="ECO:0000256" key="6">
    <source>
        <dbReference type="ARBA" id="ARBA00022884"/>
    </source>
</evidence>
<keyword evidence="5" id="KW-0378">Hydrolase</keyword>
<dbReference type="PANTHER" id="PTHR34873">
    <property type="entry name" value="SSR1766 PROTEIN"/>
    <property type="match status" value="1"/>
</dbReference>
<dbReference type="SUPFAM" id="SSF54786">
    <property type="entry name" value="YcfA/nrd intein domain"/>
    <property type="match status" value="1"/>
</dbReference>
<name>A0A1G7XB65_9BACT</name>
<dbReference type="GO" id="GO:0004519">
    <property type="term" value="F:endonuclease activity"/>
    <property type="evidence" value="ECO:0007669"/>
    <property type="project" value="UniProtKB-KW"/>
</dbReference>
<keyword evidence="4" id="KW-0255">Endonuclease</keyword>
<evidence type="ECO:0000313" key="9">
    <source>
        <dbReference type="Proteomes" id="UP000198748"/>
    </source>
</evidence>